<evidence type="ECO:0000313" key="2">
    <source>
        <dbReference type="Proteomes" id="UP001163835"/>
    </source>
</evidence>
<gene>
    <name evidence="1" type="ORF">F5876DRAFT_52997</name>
</gene>
<accession>A0ACC1TJG5</accession>
<reference evidence="1" key="1">
    <citation type="submission" date="2022-09" db="EMBL/GenBank/DDBJ databases">
        <title>A Global Phylogenomic Analysis of the Shiitake Genus Lentinula.</title>
        <authorList>
            <consortium name="DOE Joint Genome Institute"/>
            <person name="Sierra-Patev S."/>
            <person name="Min B."/>
            <person name="Naranjo-Ortiz M."/>
            <person name="Looney B."/>
            <person name="Konkel Z."/>
            <person name="Slot J.C."/>
            <person name="Sakamoto Y."/>
            <person name="Steenwyk J.L."/>
            <person name="Rokas A."/>
            <person name="Carro J."/>
            <person name="Camarero S."/>
            <person name="Ferreira P."/>
            <person name="Molpeceres G."/>
            <person name="Ruiz-Duenas F.J."/>
            <person name="Serrano A."/>
            <person name="Henrissat B."/>
            <person name="Drula E."/>
            <person name="Hughes K.W."/>
            <person name="Mata J.L."/>
            <person name="Ishikawa N.K."/>
            <person name="Vargas-Isla R."/>
            <person name="Ushijima S."/>
            <person name="Smith C.A."/>
            <person name="Ahrendt S."/>
            <person name="Andreopoulos W."/>
            <person name="He G."/>
            <person name="Labutti K."/>
            <person name="Lipzen A."/>
            <person name="Ng V."/>
            <person name="Riley R."/>
            <person name="Sandor L."/>
            <person name="Barry K."/>
            <person name="Martinez A.T."/>
            <person name="Xiao Y."/>
            <person name="Gibbons J.G."/>
            <person name="Terashima K."/>
            <person name="Grigoriev I.V."/>
            <person name="Hibbett D.S."/>
        </authorList>
    </citation>
    <scope>NUCLEOTIDE SEQUENCE</scope>
    <source>
        <strain evidence="1">TMI1499</strain>
    </source>
</reference>
<dbReference type="Proteomes" id="UP001163835">
    <property type="component" value="Unassembled WGS sequence"/>
</dbReference>
<evidence type="ECO:0000313" key="1">
    <source>
        <dbReference type="EMBL" id="KAJ3804723.1"/>
    </source>
</evidence>
<keyword evidence="2" id="KW-1185">Reference proteome</keyword>
<organism evidence="1 2">
    <name type="scientific">Lentinula aff. lateritia</name>
    <dbReference type="NCBI Taxonomy" id="2804960"/>
    <lineage>
        <taxon>Eukaryota</taxon>
        <taxon>Fungi</taxon>
        <taxon>Dikarya</taxon>
        <taxon>Basidiomycota</taxon>
        <taxon>Agaricomycotina</taxon>
        <taxon>Agaricomycetes</taxon>
        <taxon>Agaricomycetidae</taxon>
        <taxon>Agaricales</taxon>
        <taxon>Marasmiineae</taxon>
        <taxon>Omphalotaceae</taxon>
        <taxon>Lentinula</taxon>
    </lineage>
</organism>
<name>A0ACC1TJG5_9AGAR</name>
<dbReference type="EMBL" id="MU795835">
    <property type="protein sequence ID" value="KAJ3804723.1"/>
    <property type="molecule type" value="Genomic_DNA"/>
</dbReference>
<comment type="caution">
    <text evidence="1">The sequence shown here is derived from an EMBL/GenBank/DDBJ whole genome shotgun (WGS) entry which is preliminary data.</text>
</comment>
<proteinExistence type="predicted"/>
<sequence length="76" mass="8669">MQFNHLLTYNAGDNAQCGWDCKNGDLLKVIVQWVASHPAFIHFTHVCAHSCNAHNNAAGRVPLYLYHYVLYHQSEN</sequence>
<protein>
    <submittedName>
        <fullName evidence="1">Uncharacterized protein</fullName>
    </submittedName>
</protein>